<keyword evidence="3" id="KW-1185">Reference proteome</keyword>
<evidence type="ECO:0000313" key="2">
    <source>
        <dbReference type="EMBL" id="SFQ30788.1"/>
    </source>
</evidence>
<dbReference type="AlphaFoldDB" id="A0A1I5XFP6"/>
<protein>
    <submittedName>
        <fullName evidence="2">Uncharacterized protein</fullName>
    </submittedName>
</protein>
<name>A0A1I5XFP6_9PSEU</name>
<feature type="compositionally biased region" description="Pro residues" evidence="1">
    <location>
        <begin position="80"/>
        <end position="89"/>
    </location>
</feature>
<dbReference type="STRING" id="587909.SAMN05421810_10634"/>
<organism evidence="2 3">
    <name type="scientific">Amycolatopsis arida</name>
    <dbReference type="NCBI Taxonomy" id="587909"/>
    <lineage>
        <taxon>Bacteria</taxon>
        <taxon>Bacillati</taxon>
        <taxon>Actinomycetota</taxon>
        <taxon>Actinomycetes</taxon>
        <taxon>Pseudonocardiales</taxon>
        <taxon>Pseudonocardiaceae</taxon>
        <taxon>Amycolatopsis</taxon>
    </lineage>
</organism>
<gene>
    <name evidence="2" type="ORF">SAMN05421810_10634</name>
</gene>
<sequence length="131" mass="13270">MLGLVRRCRVALREATGALEEMAEILAGLVAGSGDPEAARLPAATGQAAEELTRLTTLLEPVGRDLRAYLDSLGAIRPAPTAPPAPPAPDTGSVPTAAAELPSELVPPGARLRVVQGDGTIRVYEGGGSPG</sequence>
<accession>A0A1I5XFP6</accession>
<proteinExistence type="predicted"/>
<feature type="region of interest" description="Disordered" evidence="1">
    <location>
        <begin position="76"/>
        <end position="112"/>
    </location>
</feature>
<dbReference type="EMBL" id="FOWW01000006">
    <property type="protein sequence ID" value="SFQ30788.1"/>
    <property type="molecule type" value="Genomic_DNA"/>
</dbReference>
<reference evidence="3" key="1">
    <citation type="submission" date="2016-10" db="EMBL/GenBank/DDBJ databases">
        <authorList>
            <person name="Varghese N."/>
            <person name="Submissions S."/>
        </authorList>
    </citation>
    <scope>NUCLEOTIDE SEQUENCE [LARGE SCALE GENOMIC DNA]</scope>
    <source>
        <strain evidence="3">CGMCC 4.5579</strain>
    </source>
</reference>
<dbReference type="RefSeq" id="WP_092531392.1">
    <property type="nucleotide sequence ID" value="NZ_FOWW01000006.1"/>
</dbReference>
<evidence type="ECO:0000313" key="3">
    <source>
        <dbReference type="Proteomes" id="UP000198727"/>
    </source>
</evidence>
<dbReference type="Proteomes" id="UP000198727">
    <property type="component" value="Unassembled WGS sequence"/>
</dbReference>
<evidence type="ECO:0000256" key="1">
    <source>
        <dbReference type="SAM" id="MobiDB-lite"/>
    </source>
</evidence>